<feature type="compositionally biased region" description="Polar residues" evidence="1">
    <location>
        <begin position="292"/>
        <end position="325"/>
    </location>
</feature>
<feature type="region of interest" description="Disordered" evidence="1">
    <location>
        <begin position="286"/>
        <end position="325"/>
    </location>
</feature>
<sequence length="325" mass="37168">MSQRVCYKPGCGAKAKFKCVCTTPETYMCEKHIDDRDPLFRSHMGHELINVYCKPDYASKDAFLKFLNTEIMKLGTVEKIIVENTMLEIKAIENSLHKILFGISDAKNTLSRLLEEINSLREMPYDSSKSLYNWLKLPIQEVNALIENLKRTKELPSSEGFYQEMIDFTLDFALKPIESPLEILEILNEGNRKSQNQCFKQQMNVILNLKNIVGHYKNNLNQDLRSPINNERSPNSLSTYKQDFEALAKQDISNYNIPKRNSHIFTNNNLAAPDAAYHMTVEGVELEHSDSDQPTTEEASSVNTTHSAYTAETISDYSPMNTQFS</sequence>
<proteinExistence type="predicted"/>
<reference evidence="2" key="1">
    <citation type="submission" date="2021-09" db="EMBL/GenBank/DDBJ databases">
        <authorList>
            <consortium name="AG Swart"/>
            <person name="Singh M."/>
            <person name="Singh A."/>
            <person name="Seah K."/>
            <person name="Emmerich C."/>
        </authorList>
    </citation>
    <scope>NUCLEOTIDE SEQUENCE</scope>
    <source>
        <strain evidence="2">ATCC30299</strain>
    </source>
</reference>
<accession>A0AAU9IM51</accession>
<gene>
    <name evidence="2" type="ORF">BSTOLATCC_MIC1412</name>
</gene>
<organism evidence="2 3">
    <name type="scientific">Blepharisma stoltei</name>
    <dbReference type="NCBI Taxonomy" id="1481888"/>
    <lineage>
        <taxon>Eukaryota</taxon>
        <taxon>Sar</taxon>
        <taxon>Alveolata</taxon>
        <taxon>Ciliophora</taxon>
        <taxon>Postciliodesmatophora</taxon>
        <taxon>Heterotrichea</taxon>
        <taxon>Heterotrichida</taxon>
        <taxon>Blepharismidae</taxon>
        <taxon>Blepharisma</taxon>
    </lineage>
</organism>
<keyword evidence="3" id="KW-1185">Reference proteome</keyword>
<dbReference type="EMBL" id="CAJZBQ010000002">
    <property type="protein sequence ID" value="CAG9310570.1"/>
    <property type="molecule type" value="Genomic_DNA"/>
</dbReference>
<comment type="caution">
    <text evidence="2">The sequence shown here is derived from an EMBL/GenBank/DDBJ whole genome shotgun (WGS) entry which is preliminary data.</text>
</comment>
<evidence type="ECO:0000313" key="3">
    <source>
        <dbReference type="Proteomes" id="UP001162131"/>
    </source>
</evidence>
<evidence type="ECO:0000256" key="1">
    <source>
        <dbReference type="SAM" id="MobiDB-lite"/>
    </source>
</evidence>
<evidence type="ECO:0000313" key="2">
    <source>
        <dbReference type="EMBL" id="CAG9310570.1"/>
    </source>
</evidence>
<dbReference type="AlphaFoldDB" id="A0AAU9IM51"/>
<dbReference type="Proteomes" id="UP001162131">
    <property type="component" value="Unassembled WGS sequence"/>
</dbReference>
<protein>
    <submittedName>
        <fullName evidence="2">Uncharacterized protein</fullName>
    </submittedName>
</protein>
<name>A0AAU9IM51_9CILI</name>